<dbReference type="GO" id="GO:0019878">
    <property type="term" value="P:lysine biosynthetic process via aminoadipic acid"/>
    <property type="evidence" value="ECO:0007669"/>
    <property type="project" value="TreeGrafter"/>
</dbReference>
<keyword evidence="4" id="KW-0808">Transferase</keyword>
<evidence type="ECO:0000256" key="1">
    <source>
        <dbReference type="ARBA" id="ARBA00001933"/>
    </source>
</evidence>
<dbReference type="GO" id="GO:0009074">
    <property type="term" value="P:aromatic amino acid family catabolic process"/>
    <property type="evidence" value="ECO:0007669"/>
    <property type="project" value="TreeGrafter"/>
</dbReference>
<dbReference type="InterPro" id="IPR004839">
    <property type="entry name" value="Aminotransferase_I/II_large"/>
</dbReference>
<keyword evidence="5" id="KW-0663">Pyridoxal phosphate</keyword>
<dbReference type="CDD" id="cd00609">
    <property type="entry name" value="AAT_like"/>
    <property type="match status" value="1"/>
</dbReference>
<dbReference type="GO" id="GO:0008793">
    <property type="term" value="F:aromatic-amino-acid transaminase activity"/>
    <property type="evidence" value="ECO:0007669"/>
    <property type="project" value="TreeGrafter"/>
</dbReference>
<evidence type="ECO:0000313" key="8">
    <source>
        <dbReference type="Proteomes" id="UP000094801"/>
    </source>
</evidence>
<dbReference type="PANTHER" id="PTHR42790:SF21">
    <property type="entry name" value="AROMATIC_AMINOADIPATE AMINOTRANSFERASE 1"/>
    <property type="match status" value="1"/>
</dbReference>
<dbReference type="GO" id="GO:0006571">
    <property type="term" value="P:tyrosine biosynthetic process"/>
    <property type="evidence" value="ECO:0007669"/>
    <property type="project" value="TreeGrafter"/>
</dbReference>
<organism evidence="7 8">
    <name type="scientific">[Candida] arabinofermentans NRRL YB-2248</name>
    <dbReference type="NCBI Taxonomy" id="983967"/>
    <lineage>
        <taxon>Eukaryota</taxon>
        <taxon>Fungi</taxon>
        <taxon>Dikarya</taxon>
        <taxon>Ascomycota</taxon>
        <taxon>Saccharomycotina</taxon>
        <taxon>Pichiomycetes</taxon>
        <taxon>Pichiales</taxon>
        <taxon>Pichiaceae</taxon>
        <taxon>Ogataea</taxon>
        <taxon>Ogataea/Candida clade</taxon>
    </lineage>
</organism>
<dbReference type="InterPro" id="IPR050859">
    <property type="entry name" value="Class-I_PLP-dep_aminotransf"/>
</dbReference>
<comment type="similarity">
    <text evidence="2">Belongs to the class-I pyridoxal-phosphate-dependent aminotransferase family.</text>
</comment>
<dbReference type="STRING" id="983967.A0A1E4T0P7"/>
<dbReference type="Pfam" id="PF00155">
    <property type="entry name" value="Aminotran_1_2"/>
    <property type="match status" value="1"/>
</dbReference>
<reference evidence="8" key="1">
    <citation type="submission" date="2016-04" db="EMBL/GenBank/DDBJ databases">
        <title>Comparative genomics of biotechnologically important yeasts.</title>
        <authorList>
            <consortium name="DOE Joint Genome Institute"/>
            <person name="Riley R."/>
            <person name="Haridas S."/>
            <person name="Wolfe K.H."/>
            <person name="Lopes M.R."/>
            <person name="Hittinger C.T."/>
            <person name="Goker M."/>
            <person name="Salamov A."/>
            <person name="Wisecaver J."/>
            <person name="Long T.M."/>
            <person name="Aerts A.L."/>
            <person name="Barry K."/>
            <person name="Choi C."/>
            <person name="Clum A."/>
            <person name="Coughlan A.Y."/>
            <person name="Deshpande S."/>
            <person name="Douglass A.P."/>
            <person name="Hanson S.J."/>
            <person name="Klenk H.-P."/>
            <person name="Labutti K."/>
            <person name="Lapidus A."/>
            <person name="Lindquist E."/>
            <person name="Lipzen A."/>
            <person name="Meier-Kolthoff J.P."/>
            <person name="Ohm R.A."/>
            <person name="Otillar R.P."/>
            <person name="Pangilinan J."/>
            <person name="Peng Y."/>
            <person name="Rokas A."/>
            <person name="Rosa C.A."/>
            <person name="Scheuner C."/>
            <person name="Sibirny A.A."/>
            <person name="Slot J.C."/>
            <person name="Stielow J.B."/>
            <person name="Sun H."/>
            <person name="Kurtzman C.P."/>
            <person name="Blackwell M."/>
            <person name="Grigoriev I.V."/>
            <person name="Jeffries T.W."/>
        </authorList>
    </citation>
    <scope>NUCLEOTIDE SEQUENCE [LARGE SCALE GENOMIC DNA]</scope>
    <source>
        <strain evidence="8">NRRL YB-2248</strain>
    </source>
</reference>
<evidence type="ECO:0000256" key="5">
    <source>
        <dbReference type="ARBA" id="ARBA00022898"/>
    </source>
</evidence>
<sequence length="473" mass="52613">MTGPKDLSHLYSLETISRSKSRLSECFKHVGDPNIVFLGGGLPMASYFPWLKMSIESPLPPFANGISSSETNDPSTIMKYDLLKNSGEPNDIPMKRALQYGSSECFSACLNFFKEHTSLFHQVPYSDWDVTISAGSTQAIDSVLRTFINRGDSIMVEQYSFPASIHAMKTMGAELTAIPLDEDGIIPEKMEEILNNWDPSKAKPKLLYVIPTGQNPTGSNLPLERKKKIYALASKHDFIIVEDDPYYFLQMDECSENIDVESLSRDAFMKSLVKSFASLDFEGRVIRLESFSKILAPGTRIGFIIAQTNISQQLAAYNESSILNVSGFSATIVNSLLQRWGQNGYIDWLIGLRKEYTIKRNSASNSIKSCFSNSNQVFSPPTAGMFFTLKFDASKHPKFSKSFGKLEVENDIYVAALEEGTLMIPGSFFSVIDPKNDTSNGIFFRGTYAAVDLEMLDIGLRRFAGAVGKILEN</sequence>
<evidence type="ECO:0000256" key="4">
    <source>
        <dbReference type="ARBA" id="ARBA00022679"/>
    </source>
</evidence>
<proteinExistence type="inferred from homology"/>
<accession>A0A1E4T0P7</accession>
<dbReference type="GO" id="GO:0047536">
    <property type="term" value="F:2-aminoadipate transaminase activity"/>
    <property type="evidence" value="ECO:0007669"/>
    <property type="project" value="TreeGrafter"/>
</dbReference>
<feature type="domain" description="Aminotransferase class I/classII large" evidence="6">
    <location>
        <begin position="116"/>
        <end position="462"/>
    </location>
</feature>
<keyword evidence="3" id="KW-0032">Aminotransferase</keyword>
<protein>
    <recommendedName>
        <fullName evidence="6">Aminotransferase class I/classII large domain-containing protein</fullName>
    </recommendedName>
</protein>
<evidence type="ECO:0000259" key="6">
    <source>
        <dbReference type="Pfam" id="PF00155"/>
    </source>
</evidence>
<evidence type="ECO:0000256" key="2">
    <source>
        <dbReference type="ARBA" id="ARBA00007441"/>
    </source>
</evidence>
<gene>
    <name evidence="7" type="ORF">CANARDRAFT_28605</name>
</gene>
<dbReference type="GO" id="GO:0030170">
    <property type="term" value="F:pyridoxal phosphate binding"/>
    <property type="evidence" value="ECO:0007669"/>
    <property type="project" value="InterPro"/>
</dbReference>
<dbReference type="Proteomes" id="UP000094801">
    <property type="component" value="Unassembled WGS sequence"/>
</dbReference>
<dbReference type="OrthoDB" id="691673at2759"/>
<dbReference type="AlphaFoldDB" id="A0A1E4T0P7"/>
<keyword evidence="8" id="KW-1185">Reference proteome</keyword>
<dbReference type="SUPFAM" id="SSF53383">
    <property type="entry name" value="PLP-dependent transferases"/>
    <property type="match status" value="1"/>
</dbReference>
<comment type="cofactor">
    <cofactor evidence="1">
        <name>pyridoxal 5'-phosphate</name>
        <dbReference type="ChEBI" id="CHEBI:597326"/>
    </cofactor>
</comment>
<dbReference type="InterPro" id="IPR015424">
    <property type="entry name" value="PyrdxlP-dep_Trfase"/>
</dbReference>
<evidence type="ECO:0000313" key="7">
    <source>
        <dbReference type="EMBL" id="ODV85346.1"/>
    </source>
</evidence>
<evidence type="ECO:0000256" key="3">
    <source>
        <dbReference type="ARBA" id="ARBA00022576"/>
    </source>
</evidence>
<dbReference type="PANTHER" id="PTHR42790">
    <property type="entry name" value="AMINOTRANSFERASE"/>
    <property type="match status" value="1"/>
</dbReference>
<name>A0A1E4T0P7_9ASCO</name>
<dbReference type="EMBL" id="KV453853">
    <property type="protein sequence ID" value="ODV85346.1"/>
    <property type="molecule type" value="Genomic_DNA"/>
</dbReference>
<dbReference type="InterPro" id="IPR015421">
    <property type="entry name" value="PyrdxlP-dep_Trfase_major"/>
</dbReference>
<dbReference type="Gene3D" id="3.40.640.10">
    <property type="entry name" value="Type I PLP-dependent aspartate aminotransferase-like (Major domain)"/>
    <property type="match status" value="1"/>
</dbReference>